<dbReference type="AlphaFoldDB" id="A0A5F1YDG5"/>
<organism evidence="1 2">
    <name type="scientific">Leptospira gomenensis</name>
    <dbReference type="NCBI Taxonomy" id="2484974"/>
    <lineage>
        <taxon>Bacteria</taxon>
        <taxon>Pseudomonadati</taxon>
        <taxon>Spirochaetota</taxon>
        <taxon>Spirochaetia</taxon>
        <taxon>Leptospirales</taxon>
        <taxon>Leptospiraceae</taxon>
        <taxon>Leptospira</taxon>
    </lineage>
</organism>
<dbReference type="EMBL" id="RQFA01000024">
    <property type="protein sequence ID" value="TGK36194.1"/>
    <property type="molecule type" value="Genomic_DNA"/>
</dbReference>
<accession>A0A5F1YDG5</accession>
<comment type="caution">
    <text evidence="1">The sequence shown here is derived from an EMBL/GenBank/DDBJ whole genome shotgun (WGS) entry which is preliminary data.</text>
</comment>
<name>A0A5F1YDG5_9LEPT</name>
<proteinExistence type="predicted"/>
<dbReference type="Proteomes" id="UP000298277">
    <property type="component" value="Unassembled WGS sequence"/>
</dbReference>
<dbReference type="RefSeq" id="WP_135595553.1">
    <property type="nucleotide sequence ID" value="NZ_RQEZ01000086.1"/>
</dbReference>
<evidence type="ECO:0000313" key="2">
    <source>
        <dbReference type="Proteomes" id="UP000298277"/>
    </source>
</evidence>
<keyword evidence="2" id="KW-1185">Reference proteome</keyword>
<evidence type="ECO:0000313" key="1">
    <source>
        <dbReference type="EMBL" id="TGK36194.1"/>
    </source>
</evidence>
<gene>
    <name evidence="1" type="ORF">EHQ17_04575</name>
</gene>
<reference evidence="1" key="1">
    <citation type="journal article" date="2019" name="PLoS Negl. Trop. Dis.">
        <title>Revisiting the worldwide diversity of Leptospira species in the environment.</title>
        <authorList>
            <person name="Vincent A.T."/>
            <person name="Schiettekatte O."/>
            <person name="Bourhy P."/>
            <person name="Veyrier F.J."/>
            <person name="Picardeau M."/>
        </authorList>
    </citation>
    <scope>NUCLEOTIDE SEQUENCE [LARGE SCALE GENOMIC DNA]</scope>
    <source>
        <strain evidence="1">201800299</strain>
    </source>
</reference>
<protein>
    <submittedName>
        <fullName evidence="1">Uncharacterized protein</fullName>
    </submittedName>
</protein>
<sequence length="88" mass="9901">MIQHLSGNRAWILWPDDGDPPIALEFYRGGFALSQNGSSVYIPFNAIQELSKAVKDGKKISESEFERKDGDMEIIRKYNALKNEKGVA</sequence>